<proteinExistence type="predicted"/>
<accession>A0A1J3CK52</accession>
<name>A0A1J3CK52_NOCCA</name>
<sequence length="83" mass="9781">MAPRSDVRFIDIRNYVRGLQEKGEFTETIYRVGVRDIVEAERSQVDKFVELTSLFRCCEKSVENRPKMIDVAKELKRIERSLS</sequence>
<dbReference type="AlphaFoldDB" id="A0A1J3CK52"/>
<gene>
    <name evidence="1" type="ORF">GA_TR10973_c1_g1_i1_g.35375</name>
</gene>
<dbReference type="EMBL" id="GEVI01026112">
    <property type="protein sequence ID" value="JAU06208.1"/>
    <property type="molecule type" value="Transcribed_RNA"/>
</dbReference>
<evidence type="ECO:0000313" key="1">
    <source>
        <dbReference type="EMBL" id="JAU06208.1"/>
    </source>
</evidence>
<reference evidence="1" key="1">
    <citation type="submission" date="2016-07" db="EMBL/GenBank/DDBJ databases">
        <title>De novo transcriptome assembly of four accessions of the metal hyperaccumulator plant Noccaea caerulescens.</title>
        <authorList>
            <person name="Blande D."/>
            <person name="Halimaa P."/>
            <person name="Tervahauta A.I."/>
            <person name="Aarts M.G."/>
            <person name="Karenlampi S.O."/>
        </authorList>
    </citation>
    <scope>NUCLEOTIDE SEQUENCE</scope>
</reference>
<protein>
    <submittedName>
        <fullName evidence="1">Uncharacterized protein</fullName>
    </submittedName>
</protein>
<organism evidence="1">
    <name type="scientific">Noccaea caerulescens</name>
    <name type="common">Alpine penny-cress</name>
    <name type="synonym">Thlaspi caerulescens</name>
    <dbReference type="NCBI Taxonomy" id="107243"/>
    <lineage>
        <taxon>Eukaryota</taxon>
        <taxon>Viridiplantae</taxon>
        <taxon>Streptophyta</taxon>
        <taxon>Embryophyta</taxon>
        <taxon>Tracheophyta</taxon>
        <taxon>Spermatophyta</taxon>
        <taxon>Magnoliopsida</taxon>
        <taxon>eudicotyledons</taxon>
        <taxon>Gunneridae</taxon>
        <taxon>Pentapetalae</taxon>
        <taxon>rosids</taxon>
        <taxon>malvids</taxon>
        <taxon>Brassicales</taxon>
        <taxon>Brassicaceae</taxon>
        <taxon>Coluteocarpeae</taxon>
        <taxon>Noccaea</taxon>
    </lineage>
</organism>